<dbReference type="Pfam" id="PF10335">
    <property type="entry name" value="DUF294_C"/>
    <property type="match status" value="1"/>
</dbReference>
<dbReference type="PANTHER" id="PTHR43080:SF2">
    <property type="entry name" value="CBS DOMAIN-CONTAINING PROTEIN"/>
    <property type="match status" value="1"/>
</dbReference>
<evidence type="ECO:0000256" key="1">
    <source>
        <dbReference type="ARBA" id="ARBA00023122"/>
    </source>
</evidence>
<dbReference type="SMART" id="SM00116">
    <property type="entry name" value="CBS"/>
    <property type="match status" value="2"/>
</dbReference>
<dbReference type="PROSITE" id="PS51371">
    <property type="entry name" value="CBS"/>
    <property type="match status" value="2"/>
</dbReference>
<dbReference type="InterPro" id="IPR018490">
    <property type="entry name" value="cNMP-bd_dom_sf"/>
</dbReference>
<evidence type="ECO:0000256" key="2">
    <source>
        <dbReference type="PROSITE-ProRule" id="PRU00703"/>
    </source>
</evidence>
<gene>
    <name evidence="5" type="ORF">SAMN05216221_3020</name>
</gene>
<proteinExistence type="predicted"/>
<dbReference type="STRING" id="1392877.SAMN05216221_3020"/>
<keyword evidence="1 2" id="KW-0129">CBS domain</keyword>
<dbReference type="InterPro" id="IPR000595">
    <property type="entry name" value="cNMP-bd_dom"/>
</dbReference>
<dbReference type="InterPro" id="IPR046342">
    <property type="entry name" value="CBS_dom_sf"/>
</dbReference>
<protein>
    <submittedName>
        <fullName evidence="5">CBS domain-containing protein</fullName>
    </submittedName>
</protein>
<feature type="domain" description="CBS" evidence="4">
    <location>
        <begin position="161"/>
        <end position="216"/>
    </location>
</feature>
<sequence length="613" mass="68778">MSESFRMDNLPFSLLDAREQALMSDSLELADFRTGEVIIEAGKPPLGVFIIARGRVAESDVAEPDAQGKPLTSHVFVHYEVEDYFGGWSAINGVAIHNFVAVEDTTCHVLPTRILLELMSSNPLFADYFQQNLAAKREIVAQYGQSQDMTEFMLARISDGMVREPPVVAEGTSLHEATRLMRAMKSDCLLAKKGNRYGMVTRTDLLDAVVLNGLPLETDVCDIATYRLITADPEDYLFNALILMTQHRIERVVVLREDNTLAGVVELTDVLSHFSSHSHVIGLRVERANTVEELREAALGLTDLIRALISTGVKIRFTMELLAAMNGRIISRLFDLMIPQDMRPHVCLIVMGSEGRGEQIMKTDQDNALLVRNGLEWPGMMDTLRRFSETLISFGFPPCPGNIMVSNPEWVNSMDEWTHKLRHWSQSYDGLAVMNLAIAVDSKPIAGNIALFKVARNAFLRSVQSNDIFFSHFARAALNFDTPLTIFGNLKDKEQLDIKKGGIFPIVHGVRTMALEQRILETNTFKRIEALVAMGKMDKAMGENLGEALSIFIQLRLTQQIQRAEARDGGLDKTPNTLDLQQLNKLERDLLRDALHIVKDFKKQFAMRYHVSS</sequence>
<evidence type="ECO:0000259" key="4">
    <source>
        <dbReference type="PROSITE" id="PS51371"/>
    </source>
</evidence>
<dbReference type="CDD" id="cd04589">
    <property type="entry name" value="CBS_pair_CAP-ED_NT_Pol-beta-like_DUF294_assoc"/>
    <property type="match status" value="1"/>
</dbReference>
<dbReference type="SMART" id="SM00100">
    <property type="entry name" value="cNMP"/>
    <property type="match status" value="1"/>
</dbReference>
<dbReference type="SUPFAM" id="SSF51206">
    <property type="entry name" value="cAMP-binding domain-like"/>
    <property type="match status" value="1"/>
</dbReference>
<feature type="domain" description="Cyclic nucleotide-binding" evidence="3">
    <location>
        <begin position="11"/>
        <end position="86"/>
    </location>
</feature>
<evidence type="ECO:0000313" key="6">
    <source>
        <dbReference type="Proteomes" id="UP000243359"/>
    </source>
</evidence>
<dbReference type="InterPro" id="IPR000644">
    <property type="entry name" value="CBS_dom"/>
</dbReference>
<feature type="domain" description="CBS" evidence="4">
    <location>
        <begin position="224"/>
        <end position="281"/>
    </location>
</feature>
<dbReference type="PANTHER" id="PTHR43080">
    <property type="entry name" value="CBS DOMAIN-CONTAINING PROTEIN CBSX3, MITOCHONDRIAL"/>
    <property type="match status" value="1"/>
</dbReference>
<organism evidence="5 6">
    <name type="scientific">Pseudomonas oryzae</name>
    <dbReference type="NCBI Taxonomy" id="1392877"/>
    <lineage>
        <taxon>Bacteria</taxon>
        <taxon>Pseudomonadati</taxon>
        <taxon>Pseudomonadota</taxon>
        <taxon>Gammaproteobacteria</taxon>
        <taxon>Pseudomonadales</taxon>
        <taxon>Pseudomonadaceae</taxon>
        <taxon>Pseudomonas</taxon>
    </lineage>
</organism>
<dbReference type="InterPro" id="IPR014710">
    <property type="entry name" value="RmlC-like_jellyroll"/>
</dbReference>
<dbReference type="Proteomes" id="UP000243359">
    <property type="component" value="Chromosome I"/>
</dbReference>
<dbReference type="CDD" id="cd00038">
    <property type="entry name" value="CAP_ED"/>
    <property type="match status" value="1"/>
</dbReference>
<dbReference type="PROSITE" id="PS50042">
    <property type="entry name" value="CNMP_BINDING_3"/>
    <property type="match status" value="1"/>
</dbReference>
<reference evidence="6" key="1">
    <citation type="submission" date="2016-10" db="EMBL/GenBank/DDBJ databases">
        <authorList>
            <person name="Varghese N."/>
            <person name="Submissions S."/>
        </authorList>
    </citation>
    <scope>NUCLEOTIDE SEQUENCE [LARGE SCALE GENOMIC DNA]</scope>
    <source>
        <strain evidence="6">KCTC 32247</strain>
    </source>
</reference>
<dbReference type="Pfam" id="PF03445">
    <property type="entry name" value="DUF294"/>
    <property type="match status" value="1"/>
</dbReference>
<dbReference type="CDD" id="cd05401">
    <property type="entry name" value="NT_GlnE_GlnD_like"/>
    <property type="match status" value="1"/>
</dbReference>
<name>A0A1H1W9P3_9PSED</name>
<dbReference type="GO" id="GO:0008773">
    <property type="term" value="F:[protein-PII] uridylyltransferase activity"/>
    <property type="evidence" value="ECO:0007669"/>
    <property type="project" value="InterPro"/>
</dbReference>
<dbReference type="OrthoDB" id="9808528at2"/>
<dbReference type="AlphaFoldDB" id="A0A1H1W9P3"/>
<dbReference type="InterPro" id="IPR051257">
    <property type="entry name" value="Diverse_CBS-Domain"/>
</dbReference>
<dbReference type="Gene3D" id="3.10.580.10">
    <property type="entry name" value="CBS-domain"/>
    <property type="match status" value="1"/>
</dbReference>
<dbReference type="InterPro" id="IPR018821">
    <property type="entry name" value="DUF294_put_nucleoTrafse_sb-bd"/>
</dbReference>
<dbReference type="Pfam" id="PF00571">
    <property type="entry name" value="CBS"/>
    <property type="match status" value="2"/>
</dbReference>
<dbReference type="InterPro" id="IPR005105">
    <property type="entry name" value="GlnD_Uridyltrans_N"/>
</dbReference>
<dbReference type="EMBL" id="LT629751">
    <property type="protein sequence ID" value="SDS93765.1"/>
    <property type="molecule type" value="Genomic_DNA"/>
</dbReference>
<dbReference type="RefSeq" id="WP_090349725.1">
    <property type="nucleotide sequence ID" value="NZ_LT629751.1"/>
</dbReference>
<dbReference type="Gene3D" id="2.60.120.10">
    <property type="entry name" value="Jelly Rolls"/>
    <property type="match status" value="1"/>
</dbReference>
<keyword evidence="6" id="KW-1185">Reference proteome</keyword>
<evidence type="ECO:0000313" key="5">
    <source>
        <dbReference type="EMBL" id="SDS93765.1"/>
    </source>
</evidence>
<accession>A0A1H1W9P3</accession>
<evidence type="ECO:0000259" key="3">
    <source>
        <dbReference type="PROSITE" id="PS50042"/>
    </source>
</evidence>
<dbReference type="SUPFAM" id="SSF54631">
    <property type="entry name" value="CBS-domain pair"/>
    <property type="match status" value="1"/>
</dbReference>